<evidence type="ECO:0000313" key="6">
    <source>
        <dbReference type="Proteomes" id="UP001642409"/>
    </source>
</evidence>
<dbReference type="InterPro" id="IPR018936">
    <property type="entry name" value="PI3/4_kinase_CS"/>
</dbReference>
<evidence type="ECO:0000259" key="3">
    <source>
        <dbReference type="Pfam" id="PF00454"/>
    </source>
</evidence>
<proteinExistence type="predicted"/>
<reference evidence="5 6" key="2">
    <citation type="submission" date="2024-07" db="EMBL/GenBank/DDBJ databases">
        <authorList>
            <person name="Akdeniz Z."/>
        </authorList>
    </citation>
    <scope>NUCLEOTIDE SEQUENCE [LARGE SCALE GENOMIC DNA]</scope>
</reference>
<dbReference type="GO" id="GO:0016301">
    <property type="term" value="F:kinase activity"/>
    <property type="evidence" value="ECO:0007669"/>
    <property type="project" value="UniProtKB-KW"/>
</dbReference>
<dbReference type="InterPro" id="IPR011009">
    <property type="entry name" value="Kinase-like_dom_sf"/>
</dbReference>
<gene>
    <name evidence="5" type="ORF">HINF_LOCUS12686</name>
    <name evidence="4" type="ORF">HINF_LOCUS17217</name>
</gene>
<dbReference type="Gene3D" id="1.10.1070.11">
    <property type="entry name" value="Phosphatidylinositol 3-/4-kinase, catalytic domain"/>
    <property type="match status" value="1"/>
</dbReference>
<organism evidence="4">
    <name type="scientific">Hexamita inflata</name>
    <dbReference type="NCBI Taxonomy" id="28002"/>
    <lineage>
        <taxon>Eukaryota</taxon>
        <taxon>Metamonada</taxon>
        <taxon>Diplomonadida</taxon>
        <taxon>Hexamitidae</taxon>
        <taxon>Hexamitinae</taxon>
        <taxon>Hexamita</taxon>
    </lineage>
</organism>
<accession>A0AA86NZI0</accession>
<sequence>MDGPSLIIKIMEENKDRRLSFDEIKNIIQDFKAQPIYLSDVCVEISYSGQSMNLQIDLHEDLNKKIIKYEIVGFMNRFICRPIGCLMLCVLMKMNCVDANDINRVFKYVTSSNITPVFVQLLADCAINAYQTDAQKAVVYSSLLYMQQYRNIGQYFLDGFKILKFKPDGILKQFLENQGDIELVLQCTDALMLQQIFTVYKTNQQAAALLLMQRKVRKATIEAELMKMEEQTDEEQIKRAVEHKIFDLFIFMCAQKETDIEYLLVYAGTNQEMLIQLFSDKFEIQRINSFPHFINLVRIAAEHIIQTTTLTNSDWQNIMQNFIQTVVKTALESKALNSLDTVENEKSTKLFFNILKEFLLLLFCCSQNYSYLILQELELVQFKSIISTIIYGFVKIVALDFEDSRNNKNGSTILNTYIFKQIQNIKGQCAKNVQYIVLNQVNTIKNDIIWISQRDSIPLNTIYTSLKNSKEQFGAALKSIVIYYSNNQIINECIAQPLSNMLQILVNSNQIIFQEDQITTYQEAKQFDIVQTMQSSFYFVQCFQSEYTQNTIQQYTQQLKEYQLKLVRQGSQLCYIYDQLSQLPSISQVTSQQNVLNAINSYLDSVVTKTQQQIVKEPSQLYKEIFTDAKSIEHLNILLHVFSSWISINIVERQIITNIISQFSNEKTNVAWPIDTTNYLEQKLISQIRKMTGMVQQTAANNNDILNYVQQYTSIVVSNNETKFENFNYDLEIFKILQRFNHGLCLLIFIQSKSQTQETNRYQQKLFDILVSVTVITIITTKQRIAEIINTCYQLLYQFVNDISYQTLYFSIICEFQECFQNNLYEQWNPNNIELQKLIQSINNNYCNHNDIINNLVDDYQKDQNICIALTIFKELSKFMKLQPEKCLKLLFKTKSITNLKQIDPKLLSFIYSEDNIIQFNQYKYFLQHYYKYVIEIINILSYTSKINEEDKVQTSNSIPVTTLFLSKIILYLQNTLTCDFYSSSSLVAITKYCNSQSASNRLDFIDVKEQTYLNRFRDIRLSLKTQDKKQGTINWFLFNILEKILLKISKNHYYIHDVFQTISEHLYADFQFCKFFIITTIVQMSNNSQIQNIIQEVCFGLLSLTTWKQYINQKFHYPQEMKSQLNQLYFEAVHDIIINSNLDYHLIFKVPIGMQIFDKKDVLIDNQQFLLAVFLIQAGQYKIASQNLSILWNLFIKQDISQINQNFLQLTYQCQVQAFNIINQTIDHRILRIKNNVNQLQIIIQDPLNFVRNIKFEELKFELQNLTNLYYSKAEVSSLILNNCIPNQIFQNLIDNNISIQDVQIFLDYIDTLIISEDVAELLIVQILTASQALTNSQHVKESFEECQFILFSAFKICWSSYLNYKLNNDYLHMIIQIWSLIVQLGTQNEQKLTKDCRNLIELNPINEQCSQLSITMKNQSISNCLKLIGQLHEVSQNLVKYNFELKYIKEVFLEVSSNAIQYTYHFDHEMRQRRFYFPDIDNEKTLKDKTDKTLNKFKQINQILKQWLDTYFNRSNTPEQLTKQDLYKIYKDYSQKYTCTIRSLKTQTESRGLYLCTIKFLAVAQQNLSVKEYNINCLPHIRKNFSFVKTYESKDKPTEFIADKEHHFILKLRAGSDVNVTSYLTQINNYLHNISQYQVRPYSVSFCYSSDNQDTFYIEFVPGVKPFSYTTKTCQETRTVNKYEQSKKPYFMKIHDMFNIQRNHFIAEIAQAQLQSNVQQCTQYMKQFQQNLDRVDSIACWTVLSFVLAMGDRHTGNIMMDSKTQALHFIDFESVFAQNQILPVTEQVNSRNTPYIVSLVCLGNYETRYIDVAIKLLHQIQINIHQYCKTFANSHTRSCQQEAFLNLQQLLRKPNIDDMFLRFLQRDMDSYKLSKCYTPWQPFDATDVSAAAKGW</sequence>
<evidence type="ECO:0000256" key="1">
    <source>
        <dbReference type="ARBA" id="ARBA00022679"/>
    </source>
</evidence>
<dbReference type="InterPro" id="IPR000403">
    <property type="entry name" value="PI3/4_kinase_cat_dom"/>
</dbReference>
<evidence type="ECO:0000313" key="5">
    <source>
        <dbReference type="EMBL" id="CAL5992658.1"/>
    </source>
</evidence>
<dbReference type="InterPro" id="IPR036940">
    <property type="entry name" value="PI3/4_kinase_cat_sf"/>
</dbReference>
<comment type="caution">
    <text evidence="4">The sequence shown here is derived from an EMBL/GenBank/DDBJ whole genome shotgun (WGS) entry which is preliminary data.</text>
</comment>
<dbReference type="EMBL" id="CAXDID020000029">
    <property type="protein sequence ID" value="CAL5992658.1"/>
    <property type="molecule type" value="Genomic_DNA"/>
</dbReference>
<keyword evidence="1" id="KW-0808">Transferase</keyword>
<keyword evidence="6" id="KW-1185">Reference proteome</keyword>
<dbReference type="EMBL" id="CATOUU010000440">
    <property type="protein sequence ID" value="CAI9929572.1"/>
    <property type="molecule type" value="Genomic_DNA"/>
</dbReference>
<reference evidence="4" key="1">
    <citation type="submission" date="2023-06" db="EMBL/GenBank/DDBJ databases">
        <authorList>
            <person name="Kurt Z."/>
        </authorList>
    </citation>
    <scope>NUCLEOTIDE SEQUENCE</scope>
</reference>
<dbReference type="PROSITE" id="PS00916">
    <property type="entry name" value="PI3_4_KINASE_2"/>
    <property type="match status" value="1"/>
</dbReference>
<evidence type="ECO:0000313" key="4">
    <source>
        <dbReference type="EMBL" id="CAI9929572.1"/>
    </source>
</evidence>
<protein>
    <submittedName>
        <fullName evidence="5">Kinase</fullName>
    </submittedName>
    <submittedName>
        <fullName evidence="4">PIKK</fullName>
    </submittedName>
</protein>
<dbReference type="SUPFAM" id="SSF56112">
    <property type="entry name" value="Protein kinase-like (PK-like)"/>
    <property type="match status" value="1"/>
</dbReference>
<dbReference type="Pfam" id="PF00454">
    <property type="entry name" value="PI3_PI4_kinase"/>
    <property type="match status" value="1"/>
</dbReference>
<evidence type="ECO:0000256" key="2">
    <source>
        <dbReference type="ARBA" id="ARBA00022777"/>
    </source>
</evidence>
<keyword evidence="2 5" id="KW-0418">Kinase</keyword>
<feature type="domain" description="PI3K/PI4K catalytic" evidence="3">
    <location>
        <begin position="1626"/>
        <end position="1802"/>
    </location>
</feature>
<name>A0AA86NZI0_9EUKA</name>
<dbReference type="Proteomes" id="UP001642409">
    <property type="component" value="Unassembled WGS sequence"/>
</dbReference>